<dbReference type="EMBL" id="CP035807">
    <property type="protein sequence ID" value="QEN04385.1"/>
    <property type="molecule type" value="Genomic_DNA"/>
</dbReference>
<evidence type="ECO:0000256" key="3">
    <source>
        <dbReference type="ARBA" id="ARBA00023163"/>
    </source>
</evidence>
<accession>A0A5C1Q8K5</accession>
<dbReference type="GO" id="GO:0043565">
    <property type="term" value="F:sequence-specific DNA binding"/>
    <property type="evidence" value="ECO:0007669"/>
    <property type="project" value="InterPro"/>
</dbReference>
<evidence type="ECO:0000313" key="5">
    <source>
        <dbReference type="EMBL" id="QEN04385.1"/>
    </source>
</evidence>
<dbReference type="InterPro" id="IPR018060">
    <property type="entry name" value="HTH_AraC"/>
</dbReference>
<dbReference type="InterPro" id="IPR009057">
    <property type="entry name" value="Homeodomain-like_sf"/>
</dbReference>
<dbReference type="SMART" id="SM00342">
    <property type="entry name" value="HTH_ARAC"/>
    <property type="match status" value="1"/>
</dbReference>
<keyword evidence="2" id="KW-0238">DNA-binding</keyword>
<proteinExistence type="predicted"/>
<dbReference type="SUPFAM" id="SSF51215">
    <property type="entry name" value="Regulatory protein AraC"/>
    <property type="match status" value="1"/>
</dbReference>
<protein>
    <submittedName>
        <fullName evidence="5">AraC family transcriptional regulator</fullName>
    </submittedName>
</protein>
<keyword evidence="3" id="KW-0804">Transcription</keyword>
<evidence type="ECO:0000259" key="4">
    <source>
        <dbReference type="PROSITE" id="PS01124"/>
    </source>
</evidence>
<dbReference type="Gene3D" id="1.10.10.60">
    <property type="entry name" value="Homeodomain-like"/>
    <property type="match status" value="1"/>
</dbReference>
<dbReference type="InterPro" id="IPR037923">
    <property type="entry name" value="HTH-like"/>
</dbReference>
<name>A0A5C1Q8K5_9SPIO</name>
<dbReference type="OrthoDB" id="328780at2"/>
<evidence type="ECO:0000313" key="6">
    <source>
        <dbReference type="Proteomes" id="UP000323824"/>
    </source>
</evidence>
<feature type="domain" description="HTH araC/xylS-type" evidence="4">
    <location>
        <begin position="167"/>
        <end position="269"/>
    </location>
</feature>
<evidence type="ECO:0000256" key="2">
    <source>
        <dbReference type="ARBA" id="ARBA00023125"/>
    </source>
</evidence>
<reference evidence="5 6" key="2">
    <citation type="submission" date="2019-09" db="EMBL/GenBank/DDBJ databases">
        <title>Complete Genome Sequence and Methylome Analysis of free living Spirochaetas.</title>
        <authorList>
            <person name="Leshcheva N."/>
            <person name="Mikheeva N."/>
        </authorList>
    </citation>
    <scope>NUCLEOTIDE SEQUENCE [LARGE SCALE GENOMIC DNA]</scope>
    <source>
        <strain evidence="5 6">P</strain>
    </source>
</reference>
<dbReference type="PANTHER" id="PTHR43280:SF2">
    <property type="entry name" value="HTH-TYPE TRANSCRIPTIONAL REGULATOR EXSA"/>
    <property type="match status" value="1"/>
</dbReference>
<dbReference type="Proteomes" id="UP000323824">
    <property type="component" value="Chromosome"/>
</dbReference>
<sequence>MDKMIYFTGHYNRQIKLLPEVSDFGFIINKTETVYQTFNSCNFSFILRGDGWYVSKGQKIRVTAPAILIQWPGEANNYGPDDTWDEYFIMYKAGYYDLLTNSGIFNINKPVLKLNSFQKCSKLLYEIEHLLKAKNTIFPADRLDLLCWRCINESFLYIPTDKTSSKEKFINKIAENIKADPLGHFDFNLIASSNGMALPTFRRYWLKYIGVAPNRFIGDLKLSLACDLLINSDLLVSEIARELKFQDPLYFSRFFKKKSGFTPREYRETYKFI</sequence>
<dbReference type="PANTHER" id="PTHR43280">
    <property type="entry name" value="ARAC-FAMILY TRANSCRIPTIONAL REGULATOR"/>
    <property type="match status" value="1"/>
</dbReference>
<evidence type="ECO:0000256" key="1">
    <source>
        <dbReference type="ARBA" id="ARBA00023015"/>
    </source>
</evidence>
<reference evidence="5 6" key="1">
    <citation type="submission" date="2019-02" db="EMBL/GenBank/DDBJ databases">
        <authorList>
            <person name="Fomenkov A."/>
            <person name="Dubinina G."/>
            <person name="Grabovich M."/>
            <person name="Vincze T."/>
            <person name="Roberts R.J."/>
        </authorList>
    </citation>
    <scope>NUCLEOTIDE SEQUENCE [LARGE SCALE GENOMIC DNA]</scope>
    <source>
        <strain evidence="5 6">P</strain>
    </source>
</reference>
<keyword evidence="1" id="KW-0805">Transcription regulation</keyword>
<dbReference type="InterPro" id="IPR020449">
    <property type="entry name" value="Tscrpt_reg_AraC-type_HTH"/>
</dbReference>
<dbReference type="SUPFAM" id="SSF46689">
    <property type="entry name" value="Homeodomain-like"/>
    <property type="match status" value="1"/>
</dbReference>
<dbReference type="KEGG" id="sper:EW093_06630"/>
<dbReference type="AlphaFoldDB" id="A0A5C1Q8K5"/>
<dbReference type="GO" id="GO:0003700">
    <property type="term" value="F:DNA-binding transcription factor activity"/>
    <property type="evidence" value="ECO:0007669"/>
    <property type="project" value="InterPro"/>
</dbReference>
<organism evidence="5 6">
    <name type="scientific">Thiospirochaeta perfilievii</name>
    <dbReference type="NCBI Taxonomy" id="252967"/>
    <lineage>
        <taxon>Bacteria</taxon>
        <taxon>Pseudomonadati</taxon>
        <taxon>Spirochaetota</taxon>
        <taxon>Spirochaetia</taxon>
        <taxon>Spirochaetales</taxon>
        <taxon>Spirochaetaceae</taxon>
        <taxon>Thiospirochaeta</taxon>
    </lineage>
</organism>
<dbReference type="PROSITE" id="PS01124">
    <property type="entry name" value="HTH_ARAC_FAMILY_2"/>
    <property type="match status" value="1"/>
</dbReference>
<dbReference type="Pfam" id="PF12833">
    <property type="entry name" value="HTH_18"/>
    <property type="match status" value="1"/>
</dbReference>
<gene>
    <name evidence="5" type="ORF">EW093_06630</name>
</gene>
<keyword evidence="6" id="KW-1185">Reference proteome</keyword>
<dbReference type="PRINTS" id="PR00032">
    <property type="entry name" value="HTHARAC"/>
</dbReference>